<gene>
    <name evidence="1" type="ORF">PS723_05042</name>
</gene>
<protein>
    <submittedName>
        <fullName evidence="1">Uncharacterized protein</fullName>
    </submittedName>
</protein>
<name>A0A5E7EXH6_PSEFL</name>
<sequence>MNQPRTLYQKHIDSHTVCIARIVWFIDARVSEKARVP</sequence>
<evidence type="ECO:0000313" key="1">
    <source>
        <dbReference type="EMBL" id="VVO31668.1"/>
    </source>
</evidence>
<dbReference type="AlphaFoldDB" id="A0A5E7EXH6"/>
<organism evidence="1 2">
    <name type="scientific">Pseudomonas fluorescens</name>
    <dbReference type="NCBI Taxonomy" id="294"/>
    <lineage>
        <taxon>Bacteria</taxon>
        <taxon>Pseudomonadati</taxon>
        <taxon>Pseudomonadota</taxon>
        <taxon>Gammaproteobacteria</taxon>
        <taxon>Pseudomonadales</taxon>
        <taxon>Pseudomonadaceae</taxon>
        <taxon>Pseudomonas</taxon>
    </lineage>
</organism>
<proteinExistence type="predicted"/>
<reference evidence="1 2" key="1">
    <citation type="submission" date="2019-09" db="EMBL/GenBank/DDBJ databases">
        <authorList>
            <person name="Chandra G."/>
            <person name="Truman W A."/>
        </authorList>
    </citation>
    <scope>NUCLEOTIDE SEQUENCE [LARGE SCALE GENOMIC DNA]</scope>
    <source>
        <strain evidence="1">PS723</strain>
    </source>
</reference>
<accession>A0A5E7EXH6</accession>
<dbReference type="EMBL" id="CABVHY010000030">
    <property type="protein sequence ID" value="VVO31668.1"/>
    <property type="molecule type" value="Genomic_DNA"/>
</dbReference>
<evidence type="ECO:0000313" key="2">
    <source>
        <dbReference type="Proteomes" id="UP000379480"/>
    </source>
</evidence>
<dbReference type="Proteomes" id="UP000379480">
    <property type="component" value="Unassembled WGS sequence"/>
</dbReference>